<dbReference type="Pfam" id="PF11300">
    <property type="entry name" value="DUF3102"/>
    <property type="match status" value="1"/>
</dbReference>
<keyword evidence="1" id="KW-0175">Coiled coil</keyword>
<evidence type="ECO:0000313" key="3">
    <source>
        <dbReference type="Proteomes" id="UP000216101"/>
    </source>
</evidence>
<sequence length="287" mass="32268">MTEKKRGRAPSHITAQDIQEYSNEQATQIATAGSQMSEHSLQIMNAYGEGLPYDRSRVVHETRFYMAQSAEAMLEAGKRLVILKEHEPHGDFENIVREQLSLPERTAQRMMQSAIKYLSPKLQSKAPALALLGKTKLFELMTEDDDALAELADGGTVAGMSLDDIDRMSSRELRKALREAKENLEAKDEVAAKNQKRIAQLQEKAALLKKLPVDEHTKQLRTEIAAQQSSIDQDIRTNFFTALQALVDHDGDDHQAFIDAQIQMLHDAVKLLRDEFGGQGLEWEQAE</sequence>
<name>A0A266Q4S0_9GAMM</name>
<evidence type="ECO:0000313" key="2">
    <source>
        <dbReference type="EMBL" id="OZY84845.1"/>
    </source>
</evidence>
<organism evidence="2 3">
    <name type="scientific">Cellvibrio mixtus</name>
    <dbReference type="NCBI Taxonomy" id="39650"/>
    <lineage>
        <taxon>Bacteria</taxon>
        <taxon>Pseudomonadati</taxon>
        <taxon>Pseudomonadota</taxon>
        <taxon>Gammaproteobacteria</taxon>
        <taxon>Cellvibrionales</taxon>
        <taxon>Cellvibrionaceae</taxon>
        <taxon>Cellvibrio</taxon>
    </lineage>
</organism>
<protein>
    <recommendedName>
        <fullName evidence="4">DUF3102 domain-containing protein</fullName>
    </recommendedName>
</protein>
<proteinExistence type="predicted"/>
<comment type="caution">
    <text evidence="2">The sequence shown here is derived from an EMBL/GenBank/DDBJ whole genome shotgun (WGS) entry which is preliminary data.</text>
</comment>
<evidence type="ECO:0000256" key="1">
    <source>
        <dbReference type="SAM" id="Coils"/>
    </source>
</evidence>
<evidence type="ECO:0008006" key="4">
    <source>
        <dbReference type="Google" id="ProtNLM"/>
    </source>
</evidence>
<dbReference type="InterPro" id="IPR021451">
    <property type="entry name" value="DUF3102"/>
</dbReference>
<dbReference type="EMBL" id="NHNI01000002">
    <property type="protein sequence ID" value="OZY84845.1"/>
    <property type="molecule type" value="Genomic_DNA"/>
</dbReference>
<accession>A0A266Q4S0</accession>
<feature type="coiled-coil region" evidence="1">
    <location>
        <begin position="167"/>
        <end position="211"/>
    </location>
</feature>
<dbReference type="RefSeq" id="WP_212590057.1">
    <property type="nucleotide sequence ID" value="NZ_NHNI01000002.1"/>
</dbReference>
<dbReference type="AlphaFoldDB" id="A0A266Q4S0"/>
<gene>
    <name evidence="2" type="ORF">CBP51_16930</name>
</gene>
<reference evidence="3" key="1">
    <citation type="submission" date="2017-05" db="EMBL/GenBank/DDBJ databases">
        <authorList>
            <person name="Barney B.M."/>
        </authorList>
    </citation>
    <scope>NUCLEOTIDE SEQUENCE [LARGE SCALE GENOMIC DNA]</scope>
    <source>
        <strain evidence="3">PSBB022</strain>
    </source>
</reference>
<keyword evidence="3" id="KW-1185">Reference proteome</keyword>
<dbReference type="Proteomes" id="UP000216101">
    <property type="component" value="Unassembled WGS sequence"/>
</dbReference>